<sequence length="324" mass="35041">MLAMTQEDYGSTEVLELREIDKPEIGDDEVLVRVRAAGVDRGVWHLMAGLPYPIRLAGYGVRAPKNPVIGMDVAGVVEAIGKDVTRFRPGDEVFGVGKGTFAEYTRCPEAKLALKPANLTFEQAAAVPISAMTALQGVRDHGRIKSGDKVLITGASGGVGSYTVQLAKAFGAEVTAVCSTTKLDLVRSLGADQVVDYIRQDFTASGIRYDVILDIAGNTRLSRLRRILTPTGTLVIMGGETDGKWLGGTDRQLRAMLLSPFIGQRLGTFVNTEKHEFLLDLTPLLESGQVRPVVDRQFPLEEAPKAIRYLIEGHARGKLVITVP</sequence>
<accession>A0A4R0ILJ8</accession>
<evidence type="ECO:0000313" key="3">
    <source>
        <dbReference type="EMBL" id="TCC19515.1"/>
    </source>
</evidence>
<dbReference type="InterPro" id="IPR011032">
    <property type="entry name" value="GroES-like_sf"/>
</dbReference>
<dbReference type="InterPro" id="IPR036291">
    <property type="entry name" value="NAD(P)-bd_dom_sf"/>
</dbReference>
<feature type="domain" description="Enoyl reductase (ER)" evidence="2">
    <location>
        <begin position="10"/>
        <end position="321"/>
    </location>
</feature>
<proteinExistence type="predicted"/>
<dbReference type="Gene3D" id="3.90.180.10">
    <property type="entry name" value="Medium-chain alcohol dehydrogenases, catalytic domain"/>
    <property type="match status" value="1"/>
</dbReference>
<evidence type="ECO:0000259" key="2">
    <source>
        <dbReference type="SMART" id="SM00829"/>
    </source>
</evidence>
<dbReference type="InterPro" id="IPR050700">
    <property type="entry name" value="YIM1/Zinc_Alcohol_DH_Fams"/>
</dbReference>
<dbReference type="PANTHER" id="PTHR11695">
    <property type="entry name" value="ALCOHOL DEHYDROGENASE RELATED"/>
    <property type="match status" value="1"/>
</dbReference>
<evidence type="ECO:0000256" key="1">
    <source>
        <dbReference type="ARBA" id="ARBA00023002"/>
    </source>
</evidence>
<keyword evidence="1" id="KW-0560">Oxidoreductase</keyword>
<dbReference type="SUPFAM" id="SSF50129">
    <property type="entry name" value="GroES-like"/>
    <property type="match status" value="1"/>
</dbReference>
<dbReference type="CDD" id="cd08267">
    <property type="entry name" value="MDR1"/>
    <property type="match status" value="1"/>
</dbReference>
<organism evidence="4 6">
    <name type="scientific">Kribbella speibonae</name>
    <dbReference type="NCBI Taxonomy" id="1572660"/>
    <lineage>
        <taxon>Bacteria</taxon>
        <taxon>Bacillati</taxon>
        <taxon>Actinomycetota</taxon>
        <taxon>Actinomycetes</taxon>
        <taxon>Propionibacteriales</taxon>
        <taxon>Kribbellaceae</taxon>
        <taxon>Kribbella</taxon>
    </lineage>
</organism>
<dbReference type="Proteomes" id="UP000294225">
    <property type="component" value="Unassembled WGS sequence"/>
</dbReference>
<dbReference type="EMBL" id="SJKC01000006">
    <property type="protein sequence ID" value="TCC32068.1"/>
    <property type="molecule type" value="Genomic_DNA"/>
</dbReference>
<dbReference type="Pfam" id="PF13602">
    <property type="entry name" value="ADH_zinc_N_2"/>
    <property type="match status" value="1"/>
</dbReference>
<dbReference type="Proteomes" id="UP000292385">
    <property type="component" value="Unassembled WGS sequence"/>
</dbReference>
<comment type="caution">
    <text evidence="4">The sequence shown here is derived from an EMBL/GenBank/DDBJ whole genome shotgun (WGS) entry which is preliminary data.</text>
</comment>
<reference evidence="5 6" key="1">
    <citation type="submission" date="2019-02" db="EMBL/GenBank/DDBJ databases">
        <title>Kribbella capetownensis sp. nov. and Kribbella speibonae sp. nov., isolated from soil.</title>
        <authorList>
            <person name="Curtis S.M."/>
            <person name="Norton I."/>
            <person name="Everest G.J."/>
            <person name="Meyers P.R."/>
        </authorList>
    </citation>
    <scope>NUCLEOTIDE SEQUENCE [LARGE SCALE GENOMIC DNA]</scope>
    <source>
        <strain evidence="3 5">SK5</strain>
        <strain evidence="4 6">YM55</strain>
    </source>
</reference>
<dbReference type="SMART" id="SM00829">
    <property type="entry name" value="PKS_ER"/>
    <property type="match status" value="1"/>
</dbReference>
<dbReference type="InterPro" id="IPR013154">
    <property type="entry name" value="ADH-like_N"/>
</dbReference>
<evidence type="ECO:0000313" key="4">
    <source>
        <dbReference type="EMBL" id="TCC32068.1"/>
    </source>
</evidence>
<dbReference type="GO" id="GO:0008270">
    <property type="term" value="F:zinc ion binding"/>
    <property type="evidence" value="ECO:0007669"/>
    <property type="project" value="InterPro"/>
</dbReference>
<dbReference type="InterPro" id="IPR002364">
    <property type="entry name" value="Quin_OxRdtase/zeta-crystal_CS"/>
</dbReference>
<dbReference type="PANTHER" id="PTHR11695:SF294">
    <property type="entry name" value="RETICULON-4-INTERACTING PROTEIN 1, MITOCHONDRIAL"/>
    <property type="match status" value="1"/>
</dbReference>
<name>A0A4R0ILJ8_9ACTN</name>
<dbReference type="InterPro" id="IPR020843">
    <property type="entry name" value="ER"/>
</dbReference>
<evidence type="ECO:0000313" key="5">
    <source>
        <dbReference type="Proteomes" id="UP000292385"/>
    </source>
</evidence>
<dbReference type="Gene3D" id="3.40.50.720">
    <property type="entry name" value="NAD(P)-binding Rossmann-like Domain"/>
    <property type="match status" value="1"/>
</dbReference>
<dbReference type="PROSITE" id="PS01162">
    <property type="entry name" value="QOR_ZETA_CRYSTAL"/>
    <property type="match status" value="1"/>
</dbReference>
<evidence type="ECO:0000313" key="6">
    <source>
        <dbReference type="Proteomes" id="UP000294225"/>
    </source>
</evidence>
<dbReference type="Pfam" id="PF08240">
    <property type="entry name" value="ADH_N"/>
    <property type="match status" value="1"/>
</dbReference>
<protein>
    <submittedName>
        <fullName evidence="4">NAD(P)-dependent alcohol dehydrogenase</fullName>
    </submittedName>
</protein>
<keyword evidence="5" id="KW-1185">Reference proteome</keyword>
<dbReference type="AlphaFoldDB" id="A0A4R0ILJ8"/>
<dbReference type="GO" id="GO:0016491">
    <property type="term" value="F:oxidoreductase activity"/>
    <property type="evidence" value="ECO:0007669"/>
    <property type="project" value="UniProtKB-KW"/>
</dbReference>
<dbReference type="SUPFAM" id="SSF51735">
    <property type="entry name" value="NAD(P)-binding Rossmann-fold domains"/>
    <property type="match status" value="1"/>
</dbReference>
<gene>
    <name evidence="3" type="ORF">E0H58_31970</name>
    <name evidence="4" type="ORF">E0H92_35450</name>
</gene>
<dbReference type="EMBL" id="SJJY01000008">
    <property type="protein sequence ID" value="TCC19515.1"/>
    <property type="molecule type" value="Genomic_DNA"/>
</dbReference>